<dbReference type="Gene3D" id="2.60.120.10">
    <property type="entry name" value="Jelly Rolls"/>
    <property type="match status" value="1"/>
</dbReference>
<dbReference type="AlphaFoldDB" id="A0A8J7WK16"/>
<dbReference type="InterPro" id="IPR014710">
    <property type="entry name" value="RmlC-like_jellyroll"/>
</dbReference>
<evidence type="ECO:0000313" key="3">
    <source>
        <dbReference type="Proteomes" id="UP000681356"/>
    </source>
</evidence>
<dbReference type="Proteomes" id="UP000681356">
    <property type="component" value="Unassembled WGS sequence"/>
</dbReference>
<dbReference type="InterPro" id="IPR013096">
    <property type="entry name" value="Cupin_2"/>
</dbReference>
<dbReference type="PANTHER" id="PTHR40112:SF1">
    <property type="entry name" value="H2HPP ISOMERASE"/>
    <property type="match status" value="1"/>
</dbReference>
<dbReference type="SUPFAM" id="SSF51182">
    <property type="entry name" value="RmlC-like cupins"/>
    <property type="match status" value="1"/>
</dbReference>
<evidence type="ECO:0000313" key="2">
    <source>
        <dbReference type="EMBL" id="MBS0126429.1"/>
    </source>
</evidence>
<dbReference type="PANTHER" id="PTHR40112">
    <property type="entry name" value="H2HPP ISOMERASE"/>
    <property type="match status" value="1"/>
</dbReference>
<dbReference type="InterPro" id="IPR011051">
    <property type="entry name" value="RmlC_Cupin_sf"/>
</dbReference>
<comment type="caution">
    <text evidence="2">The sequence shown here is derived from an EMBL/GenBank/DDBJ whole genome shotgun (WGS) entry which is preliminary data.</text>
</comment>
<name>A0A8J7WK16_9RHOB</name>
<dbReference type="RefSeq" id="WP_212538389.1">
    <property type="nucleotide sequence ID" value="NZ_JAGTUU010000009.1"/>
</dbReference>
<dbReference type="EMBL" id="JAGTUU010000009">
    <property type="protein sequence ID" value="MBS0126429.1"/>
    <property type="molecule type" value="Genomic_DNA"/>
</dbReference>
<dbReference type="Pfam" id="PF07883">
    <property type="entry name" value="Cupin_2"/>
    <property type="match status" value="1"/>
</dbReference>
<feature type="domain" description="Cupin type-2" evidence="1">
    <location>
        <begin position="45"/>
        <end position="100"/>
    </location>
</feature>
<keyword evidence="3" id="KW-1185">Reference proteome</keyword>
<reference evidence="2" key="1">
    <citation type="submission" date="2021-04" db="EMBL/GenBank/DDBJ databases">
        <authorList>
            <person name="Yoon J."/>
        </authorList>
    </citation>
    <scope>NUCLEOTIDE SEQUENCE</scope>
    <source>
        <strain evidence="2">KMU-90</strain>
    </source>
</reference>
<protein>
    <submittedName>
        <fullName evidence="2">Cupin domain-containing protein</fullName>
    </submittedName>
</protein>
<evidence type="ECO:0000259" key="1">
    <source>
        <dbReference type="Pfam" id="PF07883"/>
    </source>
</evidence>
<dbReference type="InterPro" id="IPR052535">
    <property type="entry name" value="Bacilysin_H2HPP_isomerase"/>
</dbReference>
<proteinExistence type="predicted"/>
<gene>
    <name evidence="2" type="ORF">KB874_20290</name>
</gene>
<organism evidence="2 3">
    <name type="scientific">Thetidibacter halocola</name>
    <dbReference type="NCBI Taxonomy" id="2827239"/>
    <lineage>
        <taxon>Bacteria</taxon>
        <taxon>Pseudomonadati</taxon>
        <taxon>Pseudomonadota</taxon>
        <taxon>Alphaproteobacteria</taxon>
        <taxon>Rhodobacterales</taxon>
        <taxon>Roseobacteraceae</taxon>
        <taxon>Thetidibacter</taxon>
    </lineage>
</organism>
<accession>A0A8J7WK16</accession>
<sequence length="111" mass="12015">MALPDFINALPGVALPISEDKVSARAIRSDRGLAVFFTIHEDLELPLHSHGDQWGTVLEGEMTLTIGGETKVYRPGDSYFIPAGVEHGAKLPAGAVILDVFAEADRYPLRD</sequence>